<dbReference type="NCBIfam" id="TIGR02352">
    <property type="entry name" value="thiamin_ThiO"/>
    <property type="match status" value="1"/>
</dbReference>
<dbReference type="Gene3D" id="3.50.50.60">
    <property type="entry name" value="FAD/NAD(P)-binding domain"/>
    <property type="match status" value="1"/>
</dbReference>
<gene>
    <name evidence="5" type="primary">thiO</name>
    <name evidence="5" type="ORF">Q4535_11985</name>
</gene>
<evidence type="ECO:0000313" key="5">
    <source>
        <dbReference type="EMBL" id="MDO6672835.1"/>
    </source>
</evidence>
<dbReference type="GO" id="GO:0005737">
    <property type="term" value="C:cytoplasm"/>
    <property type="evidence" value="ECO:0007669"/>
    <property type="project" value="TreeGrafter"/>
</dbReference>
<proteinExistence type="predicted"/>
<dbReference type="AlphaFoldDB" id="A0AAP4TZZ3"/>
<dbReference type="GO" id="GO:0050660">
    <property type="term" value="F:flavin adenine dinucleotide binding"/>
    <property type="evidence" value="ECO:0007669"/>
    <property type="project" value="InterPro"/>
</dbReference>
<comment type="pathway">
    <text evidence="1">Cofactor biosynthesis; thiamine diphosphate biosynthesis.</text>
</comment>
<keyword evidence="3 5" id="KW-0560">Oxidoreductase</keyword>
<reference evidence="5" key="1">
    <citation type="submission" date="2023-07" db="EMBL/GenBank/DDBJ databases">
        <title>Genome content predicts the carbon catabolic preferences of heterotrophic bacteria.</title>
        <authorList>
            <person name="Gralka M."/>
        </authorList>
    </citation>
    <scope>NUCLEOTIDE SEQUENCE</scope>
    <source>
        <strain evidence="5">C2R13</strain>
    </source>
</reference>
<dbReference type="SUPFAM" id="SSF54373">
    <property type="entry name" value="FAD-linked reductases, C-terminal domain"/>
    <property type="match status" value="1"/>
</dbReference>
<dbReference type="Gene3D" id="3.30.9.10">
    <property type="entry name" value="D-Amino Acid Oxidase, subunit A, domain 2"/>
    <property type="match status" value="1"/>
</dbReference>
<dbReference type="InterPro" id="IPR006076">
    <property type="entry name" value="FAD-dep_OxRdtase"/>
</dbReference>
<feature type="domain" description="FAD dependent oxidoreductase" evidence="4">
    <location>
        <begin position="3"/>
        <end position="352"/>
    </location>
</feature>
<evidence type="ECO:0000256" key="2">
    <source>
        <dbReference type="ARBA" id="ARBA00022977"/>
    </source>
</evidence>
<evidence type="ECO:0000259" key="4">
    <source>
        <dbReference type="Pfam" id="PF01266"/>
    </source>
</evidence>
<dbReference type="SUPFAM" id="SSF51905">
    <property type="entry name" value="FAD/NAD(P)-binding domain"/>
    <property type="match status" value="1"/>
</dbReference>
<dbReference type="EMBL" id="JAUORK010000016">
    <property type="protein sequence ID" value="MDO6672835.1"/>
    <property type="molecule type" value="Genomic_DNA"/>
</dbReference>
<keyword evidence="2" id="KW-0784">Thiamine biosynthesis</keyword>
<dbReference type="Proteomes" id="UP001170481">
    <property type="component" value="Unassembled WGS sequence"/>
</dbReference>
<organism evidence="5 6">
    <name type="scientific">Cobetia amphilecti</name>
    <dbReference type="NCBI Taxonomy" id="1055104"/>
    <lineage>
        <taxon>Bacteria</taxon>
        <taxon>Pseudomonadati</taxon>
        <taxon>Pseudomonadota</taxon>
        <taxon>Gammaproteobacteria</taxon>
        <taxon>Oceanospirillales</taxon>
        <taxon>Halomonadaceae</taxon>
        <taxon>Cobetia</taxon>
    </lineage>
</organism>
<dbReference type="PANTHER" id="PTHR13847:SF289">
    <property type="entry name" value="GLYCINE OXIDASE"/>
    <property type="match status" value="1"/>
</dbReference>
<sequence length="379" mass="40710">MSDTLIIGGGVMGMMMAWQLAEAGQTVTLLERGQCGREASWAGGGIVSPLYPWRYSSAISSLSRWSEGEYPRLAEALKDATGIDPEYRQKGLIYLRVEDEALALDWARTQYKPLEVIEREALYAREPHLVSGHQQALWMPTLGSIRNPRLGQALRARLLAHPRIRVREECEVTQLVLATPSRVTGVRLVDETVSADNVVVCGGAWSGRLLAAAGVLLPVRPVKGQMMVFNPVTAGLCSEDAPLLSRVVLCDGRYVIPRADGRILIGSTLEHQDFDKSTTAQARESLHASAASILPALGELAPEHHWAGLRPGTPDGTPFIGAVPGLDGLYVNAGHYRNGLVLAPAATRLLSDILLGRESFMSAEAFTPPGVAAPTALAG</sequence>
<dbReference type="PANTHER" id="PTHR13847">
    <property type="entry name" value="SARCOSINE DEHYDROGENASE-RELATED"/>
    <property type="match status" value="1"/>
</dbReference>
<accession>A0AAP4TZZ3</accession>
<dbReference type="InterPro" id="IPR012727">
    <property type="entry name" value="Gly_oxidase_ThiO"/>
</dbReference>
<dbReference type="GO" id="GO:0009228">
    <property type="term" value="P:thiamine biosynthetic process"/>
    <property type="evidence" value="ECO:0007669"/>
    <property type="project" value="UniProtKB-KW"/>
</dbReference>
<evidence type="ECO:0000256" key="1">
    <source>
        <dbReference type="ARBA" id="ARBA00004948"/>
    </source>
</evidence>
<dbReference type="GO" id="GO:0043799">
    <property type="term" value="F:glycine oxidase activity"/>
    <property type="evidence" value="ECO:0007669"/>
    <property type="project" value="UniProtKB-EC"/>
</dbReference>
<dbReference type="EC" id="1.4.3.19" evidence="5"/>
<comment type="caution">
    <text evidence="5">The sequence shown here is derived from an EMBL/GenBank/DDBJ whole genome shotgun (WGS) entry which is preliminary data.</text>
</comment>
<protein>
    <submittedName>
        <fullName evidence="5">Glycine oxidase ThiO</fullName>
        <ecNumber evidence="5">1.4.3.19</ecNumber>
    </submittedName>
</protein>
<evidence type="ECO:0000313" key="6">
    <source>
        <dbReference type="Proteomes" id="UP001170481"/>
    </source>
</evidence>
<dbReference type="InterPro" id="IPR036188">
    <property type="entry name" value="FAD/NAD-bd_sf"/>
</dbReference>
<dbReference type="Pfam" id="PF01266">
    <property type="entry name" value="DAO"/>
    <property type="match status" value="1"/>
</dbReference>
<name>A0AAP4TZZ3_9GAMM</name>
<dbReference type="RefSeq" id="WP_303594420.1">
    <property type="nucleotide sequence ID" value="NZ_JAUORK010000016.1"/>
</dbReference>
<evidence type="ECO:0000256" key="3">
    <source>
        <dbReference type="ARBA" id="ARBA00023002"/>
    </source>
</evidence>